<dbReference type="Pfam" id="PF13560">
    <property type="entry name" value="HTH_31"/>
    <property type="match status" value="1"/>
</dbReference>
<dbReference type="EMBL" id="RJKM01000001">
    <property type="protein sequence ID" value="ROP41820.1"/>
    <property type="molecule type" value="Genomic_DNA"/>
</dbReference>
<dbReference type="CDD" id="cd00093">
    <property type="entry name" value="HTH_XRE"/>
    <property type="match status" value="1"/>
</dbReference>
<sequence length="287" mass="32276">MGIPATTSPWVVDDNSALRELGDFMARKRATVRPEQVGLRLTPGAKRRTPGLRREEVAQLAGVGFSWYTWIEQGRAENASAAVLDRLAHVLRMTLNERLYIRRLAGLDSKVAEPESTIPVHLLRPYAEYWSAGPAYVIDHVWNVLVVNASARAVLGLRPGVNLVRAMFEDETVATAFTDVRQAQENLVARFRTHTSYYPCDERVRALVRQVSEAIPRFRALWRQHDIAEDSCGDVSVETEDGPTPMHWTTLRFAERSGMKLVTYHPLHPPVTDAGGPPPRLDPLRRP</sequence>
<dbReference type="Gene3D" id="3.30.450.180">
    <property type="match status" value="1"/>
</dbReference>
<dbReference type="SUPFAM" id="SSF47413">
    <property type="entry name" value="lambda repressor-like DNA-binding domains"/>
    <property type="match status" value="1"/>
</dbReference>
<feature type="region of interest" description="Disordered" evidence="1">
    <location>
        <begin position="268"/>
        <end position="287"/>
    </location>
</feature>
<dbReference type="AlphaFoldDB" id="A0A3N1HH39"/>
<evidence type="ECO:0000259" key="2">
    <source>
        <dbReference type="PROSITE" id="PS50943"/>
    </source>
</evidence>
<dbReference type="PANTHER" id="PTHR35010">
    <property type="entry name" value="BLL4672 PROTEIN-RELATED"/>
    <property type="match status" value="1"/>
</dbReference>
<evidence type="ECO:0000313" key="4">
    <source>
        <dbReference type="Proteomes" id="UP000268727"/>
    </source>
</evidence>
<keyword evidence="4" id="KW-1185">Reference proteome</keyword>
<proteinExistence type="predicted"/>
<dbReference type="GO" id="GO:0003677">
    <property type="term" value="F:DNA binding"/>
    <property type="evidence" value="ECO:0007669"/>
    <property type="project" value="InterPro"/>
</dbReference>
<dbReference type="OrthoDB" id="4790304at2"/>
<organism evidence="3 4">
    <name type="scientific">Saccharothrix texasensis</name>
    <dbReference type="NCBI Taxonomy" id="103734"/>
    <lineage>
        <taxon>Bacteria</taxon>
        <taxon>Bacillati</taxon>
        <taxon>Actinomycetota</taxon>
        <taxon>Actinomycetes</taxon>
        <taxon>Pseudonocardiales</taxon>
        <taxon>Pseudonocardiaceae</taxon>
        <taxon>Saccharothrix</taxon>
    </lineage>
</organism>
<feature type="domain" description="HTH cro/C1-type" evidence="2">
    <location>
        <begin position="51"/>
        <end position="98"/>
    </location>
</feature>
<evidence type="ECO:0000313" key="3">
    <source>
        <dbReference type="EMBL" id="ROP41820.1"/>
    </source>
</evidence>
<dbReference type="InterPro" id="IPR001387">
    <property type="entry name" value="Cro/C1-type_HTH"/>
</dbReference>
<dbReference type="SMART" id="SM00530">
    <property type="entry name" value="HTH_XRE"/>
    <property type="match status" value="1"/>
</dbReference>
<dbReference type="PROSITE" id="PS50943">
    <property type="entry name" value="HTH_CROC1"/>
    <property type="match status" value="1"/>
</dbReference>
<dbReference type="Pfam" id="PF17765">
    <property type="entry name" value="MLTR_LBD"/>
    <property type="match status" value="1"/>
</dbReference>
<gene>
    <name evidence="3" type="ORF">EDD40_7279</name>
</gene>
<dbReference type="Proteomes" id="UP000268727">
    <property type="component" value="Unassembled WGS sequence"/>
</dbReference>
<dbReference type="Gene3D" id="1.10.260.40">
    <property type="entry name" value="lambda repressor-like DNA-binding domains"/>
    <property type="match status" value="1"/>
</dbReference>
<reference evidence="3 4" key="1">
    <citation type="submission" date="2018-11" db="EMBL/GenBank/DDBJ databases">
        <title>Sequencing the genomes of 1000 actinobacteria strains.</title>
        <authorList>
            <person name="Klenk H.-P."/>
        </authorList>
    </citation>
    <scope>NUCLEOTIDE SEQUENCE [LARGE SCALE GENOMIC DNA]</scope>
    <source>
        <strain evidence="3 4">DSM 44231</strain>
    </source>
</reference>
<name>A0A3N1HH39_9PSEU</name>
<protein>
    <submittedName>
        <fullName evidence="3">Transcriptional regulator with XRE-family HTH domain</fullName>
    </submittedName>
</protein>
<dbReference type="InterPro" id="IPR041413">
    <property type="entry name" value="MLTR_LBD"/>
</dbReference>
<evidence type="ECO:0000256" key="1">
    <source>
        <dbReference type="SAM" id="MobiDB-lite"/>
    </source>
</evidence>
<accession>A0A3N1HH39</accession>
<comment type="caution">
    <text evidence="3">The sequence shown here is derived from an EMBL/GenBank/DDBJ whole genome shotgun (WGS) entry which is preliminary data.</text>
</comment>
<dbReference type="InterPro" id="IPR010982">
    <property type="entry name" value="Lambda_DNA-bd_dom_sf"/>
</dbReference>